<dbReference type="EMBL" id="CP025958">
    <property type="protein sequence ID" value="AWM40246.1"/>
    <property type="molecule type" value="Genomic_DNA"/>
</dbReference>
<dbReference type="Proteomes" id="UP000245802">
    <property type="component" value="Chromosome"/>
</dbReference>
<evidence type="ECO:0000313" key="3">
    <source>
        <dbReference type="Proteomes" id="UP000245802"/>
    </source>
</evidence>
<dbReference type="PANTHER" id="PTHR37292">
    <property type="entry name" value="VNG6097C"/>
    <property type="match status" value="1"/>
</dbReference>
<dbReference type="InterPro" id="IPR004919">
    <property type="entry name" value="GmrSD_N"/>
</dbReference>
<dbReference type="KEGG" id="gog:C1280_26745"/>
<keyword evidence="3" id="KW-1185">Reference proteome</keyword>
<proteinExistence type="predicted"/>
<dbReference type="OrthoDB" id="9798761at2"/>
<feature type="domain" description="GmrSD restriction endonucleases N-terminal" evidence="1">
    <location>
        <begin position="18"/>
        <end position="222"/>
    </location>
</feature>
<evidence type="ECO:0000259" key="1">
    <source>
        <dbReference type="Pfam" id="PF03235"/>
    </source>
</evidence>
<accession>A0A2Z3H9E7</accession>
<dbReference type="AlphaFoldDB" id="A0A2Z3H9E7"/>
<gene>
    <name evidence="2" type="ORF">C1280_26745</name>
</gene>
<dbReference type="PANTHER" id="PTHR37292:SF2">
    <property type="entry name" value="DUF262 DOMAIN-CONTAINING PROTEIN"/>
    <property type="match status" value="1"/>
</dbReference>
<organism evidence="2 3">
    <name type="scientific">Gemmata obscuriglobus</name>
    <dbReference type="NCBI Taxonomy" id="114"/>
    <lineage>
        <taxon>Bacteria</taxon>
        <taxon>Pseudomonadati</taxon>
        <taxon>Planctomycetota</taxon>
        <taxon>Planctomycetia</taxon>
        <taxon>Gemmatales</taxon>
        <taxon>Gemmataceae</taxon>
        <taxon>Gemmata</taxon>
    </lineage>
</organism>
<dbReference type="Pfam" id="PF03235">
    <property type="entry name" value="GmrSD_N"/>
    <property type="match status" value="1"/>
</dbReference>
<evidence type="ECO:0000313" key="2">
    <source>
        <dbReference type="EMBL" id="AWM40246.1"/>
    </source>
</evidence>
<sequence length="535" mass="60639">MPIHIKNPPDAKPERISRLITRLEDGDIKIPVFQRQYVWNQRQVIELLESVYRGYPIGSLLFWLTKERLSAARDIGGFKLPDTKDQYPQNYVLDGQQRITTIYGVLMWQGDPDDDSVFDICFDLCHATPDKAFIPTPESPLPTHLRMNILFDTKKFRNFQLSLLQRHDADDLMGKADVLLETFREYSIPIVTVTEPTVEQVALIFERINSTGTKLTVFDLMIAATWSANFNLRSEFDGCIQDLAIKDYGDVSPVAMLQVLSAHISGSAKRDTILKLRSKTDRELQANMTEVREAMKRAVDFLTNELHVRSVGFLPYERQLVVMSHVFCKRPRLSVAARDVLRKWFWRTSFAERYRRGGEGLFDDDLKTVIDSFEDIALLTGFGNAPSAAAIQKTEFRKGAAIANGYVALLASAHPRNLTNGTAIDTARALSAYNRKEFHHIFPQAFLKNLGISSELTNSLANICMLSAEHNKVISDRRPSDYVAQMEADLGAEFLNVMESNLIPEAAIPFLKSDDFAGFLKARSEHITRSIERLI</sequence>
<dbReference type="RefSeq" id="WP_010034279.1">
    <property type="nucleotide sequence ID" value="NZ_CP025958.1"/>
</dbReference>
<protein>
    <submittedName>
        <fullName evidence="2">DUF262 domain-containing protein</fullName>
    </submittedName>
</protein>
<reference evidence="2 3" key="1">
    <citation type="submission" date="2018-01" db="EMBL/GenBank/DDBJ databases">
        <title>G. obscuriglobus.</title>
        <authorList>
            <person name="Franke J."/>
            <person name="Blomberg W."/>
            <person name="Selmecki A."/>
        </authorList>
    </citation>
    <scope>NUCLEOTIDE SEQUENCE [LARGE SCALE GENOMIC DNA]</scope>
    <source>
        <strain evidence="2 3">DSM 5831</strain>
    </source>
</reference>
<name>A0A2Z3H9E7_9BACT</name>